<organism evidence="1 2">
    <name type="scientific">Vararia minispora EC-137</name>
    <dbReference type="NCBI Taxonomy" id="1314806"/>
    <lineage>
        <taxon>Eukaryota</taxon>
        <taxon>Fungi</taxon>
        <taxon>Dikarya</taxon>
        <taxon>Basidiomycota</taxon>
        <taxon>Agaricomycotina</taxon>
        <taxon>Agaricomycetes</taxon>
        <taxon>Russulales</taxon>
        <taxon>Lachnocladiaceae</taxon>
        <taxon>Vararia</taxon>
    </lineage>
</organism>
<evidence type="ECO:0000313" key="2">
    <source>
        <dbReference type="Proteomes" id="UP000814128"/>
    </source>
</evidence>
<dbReference type="Proteomes" id="UP000814128">
    <property type="component" value="Unassembled WGS sequence"/>
</dbReference>
<proteinExistence type="predicted"/>
<comment type="caution">
    <text evidence="1">The sequence shown here is derived from an EMBL/GenBank/DDBJ whole genome shotgun (WGS) entry which is preliminary data.</text>
</comment>
<dbReference type="EMBL" id="MU273498">
    <property type="protein sequence ID" value="KAI0034582.1"/>
    <property type="molecule type" value="Genomic_DNA"/>
</dbReference>
<accession>A0ACB8QSN1</accession>
<keyword evidence="2" id="KW-1185">Reference proteome</keyword>
<evidence type="ECO:0000313" key="1">
    <source>
        <dbReference type="EMBL" id="KAI0034582.1"/>
    </source>
</evidence>
<name>A0ACB8QSN1_9AGAM</name>
<reference evidence="1" key="2">
    <citation type="journal article" date="2022" name="New Phytol.">
        <title>Evolutionary transition to the ectomycorrhizal habit in the genomes of a hyperdiverse lineage of mushroom-forming fungi.</title>
        <authorList>
            <person name="Looney B."/>
            <person name="Miyauchi S."/>
            <person name="Morin E."/>
            <person name="Drula E."/>
            <person name="Courty P.E."/>
            <person name="Kohler A."/>
            <person name="Kuo A."/>
            <person name="LaButti K."/>
            <person name="Pangilinan J."/>
            <person name="Lipzen A."/>
            <person name="Riley R."/>
            <person name="Andreopoulos W."/>
            <person name="He G."/>
            <person name="Johnson J."/>
            <person name="Nolan M."/>
            <person name="Tritt A."/>
            <person name="Barry K.W."/>
            <person name="Grigoriev I.V."/>
            <person name="Nagy L.G."/>
            <person name="Hibbett D."/>
            <person name="Henrissat B."/>
            <person name="Matheny P.B."/>
            <person name="Labbe J."/>
            <person name="Martin F.M."/>
        </authorList>
    </citation>
    <scope>NUCLEOTIDE SEQUENCE</scope>
    <source>
        <strain evidence="1">EC-137</strain>
    </source>
</reference>
<protein>
    <submittedName>
        <fullName evidence="1">Uncharacterized protein</fullName>
    </submittedName>
</protein>
<sequence>MRLSYGTNQAGIIDGSFVDYRGRELYYVFWEGPHKTVVWKLQLGVVEASPSTPVQIAVIQWNPVGIDTVQLGNGRPDDVRRWLEEGGRFSSQQLYEWHKNGSHWVLENAGETQLAQSHKGSSGNPPYLEVSNEVAADLDLIIVSYVYLKTLSKRNRGQQPQLPRMTSPSLIAVLYDHHDFLPFVELALAEESHGHTALADNGMRKDRSKIAQVE</sequence>
<gene>
    <name evidence="1" type="ORF">K488DRAFT_83877</name>
</gene>
<reference evidence="1" key="1">
    <citation type="submission" date="2021-02" db="EMBL/GenBank/DDBJ databases">
        <authorList>
            <consortium name="DOE Joint Genome Institute"/>
            <person name="Ahrendt S."/>
            <person name="Looney B.P."/>
            <person name="Miyauchi S."/>
            <person name="Morin E."/>
            <person name="Drula E."/>
            <person name="Courty P.E."/>
            <person name="Chicoki N."/>
            <person name="Fauchery L."/>
            <person name="Kohler A."/>
            <person name="Kuo A."/>
            <person name="Labutti K."/>
            <person name="Pangilinan J."/>
            <person name="Lipzen A."/>
            <person name="Riley R."/>
            <person name="Andreopoulos W."/>
            <person name="He G."/>
            <person name="Johnson J."/>
            <person name="Barry K.W."/>
            <person name="Grigoriev I.V."/>
            <person name="Nagy L."/>
            <person name="Hibbett D."/>
            <person name="Henrissat B."/>
            <person name="Matheny P.B."/>
            <person name="Labbe J."/>
            <person name="Martin F."/>
        </authorList>
    </citation>
    <scope>NUCLEOTIDE SEQUENCE</scope>
    <source>
        <strain evidence="1">EC-137</strain>
    </source>
</reference>